<sequence length="97" mass="10001">MTALTRLCFMCSTWLNRTNTTGVCSTCARRVGTGTVTVTTRDLTTGHATTTTIDALHPASNTAGQNYCLACHGLGCLDFDVPCGACAATGLARGARA</sequence>
<proteinExistence type="predicted"/>
<gene>
    <name evidence="1" type="ORF">J4573_00835</name>
</gene>
<dbReference type="EMBL" id="JAGEOJ010000001">
    <property type="protein sequence ID" value="MBO2445625.1"/>
    <property type="molecule type" value="Genomic_DNA"/>
</dbReference>
<protein>
    <submittedName>
        <fullName evidence="1">Uncharacterized protein</fullName>
    </submittedName>
</protein>
<keyword evidence="2" id="KW-1185">Reference proteome</keyword>
<accession>A0A939P5N1</accession>
<organism evidence="1 2">
    <name type="scientific">Actinomadura barringtoniae</name>
    <dbReference type="NCBI Taxonomy" id="1427535"/>
    <lineage>
        <taxon>Bacteria</taxon>
        <taxon>Bacillati</taxon>
        <taxon>Actinomycetota</taxon>
        <taxon>Actinomycetes</taxon>
        <taxon>Streptosporangiales</taxon>
        <taxon>Thermomonosporaceae</taxon>
        <taxon>Actinomadura</taxon>
    </lineage>
</organism>
<evidence type="ECO:0000313" key="1">
    <source>
        <dbReference type="EMBL" id="MBO2445625.1"/>
    </source>
</evidence>
<dbReference type="RefSeq" id="WP_208253235.1">
    <property type="nucleotide sequence ID" value="NZ_JAGEOJ010000001.1"/>
</dbReference>
<evidence type="ECO:0000313" key="2">
    <source>
        <dbReference type="Proteomes" id="UP000669179"/>
    </source>
</evidence>
<dbReference type="AlphaFoldDB" id="A0A939P5N1"/>
<name>A0A939P5N1_9ACTN</name>
<comment type="caution">
    <text evidence="1">The sequence shown here is derived from an EMBL/GenBank/DDBJ whole genome shotgun (WGS) entry which is preliminary data.</text>
</comment>
<reference evidence="1" key="1">
    <citation type="submission" date="2021-03" db="EMBL/GenBank/DDBJ databases">
        <authorList>
            <person name="Kanchanasin P."/>
            <person name="Saeng-In P."/>
            <person name="Phongsopitanun W."/>
            <person name="Yuki M."/>
            <person name="Kudo T."/>
            <person name="Ohkuma M."/>
            <person name="Tanasupawat S."/>
        </authorList>
    </citation>
    <scope>NUCLEOTIDE SEQUENCE</scope>
    <source>
        <strain evidence="1">GKU 128</strain>
    </source>
</reference>
<dbReference type="Proteomes" id="UP000669179">
    <property type="component" value="Unassembled WGS sequence"/>
</dbReference>